<sequence>MTDLPESWGPFRPQCPKKTSLPFHGLSSSPPAGGDARPARDNPHSIKLKSGLRQS</sequence>
<gene>
    <name evidence="2" type="ORF">CBM2587_B100076</name>
</gene>
<evidence type="ECO:0000256" key="1">
    <source>
        <dbReference type="SAM" id="MobiDB-lite"/>
    </source>
</evidence>
<organism evidence="2">
    <name type="scientific">Cupriavidus taiwanensis</name>
    <dbReference type="NCBI Taxonomy" id="164546"/>
    <lineage>
        <taxon>Bacteria</taxon>
        <taxon>Pseudomonadati</taxon>
        <taxon>Pseudomonadota</taxon>
        <taxon>Betaproteobacteria</taxon>
        <taxon>Burkholderiales</taxon>
        <taxon>Burkholderiaceae</taxon>
        <taxon>Cupriavidus</taxon>
    </lineage>
</organism>
<feature type="region of interest" description="Disordered" evidence="1">
    <location>
        <begin position="1"/>
        <end position="55"/>
    </location>
</feature>
<name>A0A375C165_9BURK</name>
<dbReference type="Proteomes" id="UP000256780">
    <property type="component" value="Chromosome CBM2587_b"/>
</dbReference>
<dbReference type="EMBL" id="OFSQ01000030">
    <property type="protein sequence ID" value="SOY60414.1"/>
    <property type="molecule type" value="Genomic_DNA"/>
</dbReference>
<evidence type="ECO:0000313" key="2">
    <source>
        <dbReference type="EMBL" id="SOY60414.1"/>
    </source>
</evidence>
<comment type="caution">
    <text evidence="2">The sequence shown here is derived from an EMBL/GenBank/DDBJ whole genome shotgun (WGS) entry which is preliminary data.</text>
</comment>
<accession>A0A375C165</accession>
<protein>
    <submittedName>
        <fullName evidence="2">Uncharacterized protein</fullName>
    </submittedName>
</protein>
<proteinExistence type="predicted"/>
<reference evidence="2" key="1">
    <citation type="submission" date="2018-01" db="EMBL/GenBank/DDBJ databases">
        <authorList>
            <person name="Clerissi C."/>
        </authorList>
    </citation>
    <scope>NUCLEOTIDE SEQUENCE</scope>
    <source>
        <strain evidence="2">Cupriavidus sp. LMG 19464</strain>
    </source>
</reference>
<dbReference type="AlphaFoldDB" id="A0A375C165"/>